<dbReference type="SUPFAM" id="SSF55486">
    <property type="entry name" value="Metalloproteases ('zincins'), catalytic domain"/>
    <property type="match status" value="1"/>
</dbReference>
<feature type="region of interest" description="Disordered" evidence="1">
    <location>
        <begin position="91"/>
        <end position="154"/>
    </location>
</feature>
<accession>A0AAD2FS36</accession>
<organism evidence="4 5">
    <name type="scientific">Cylindrotheca closterium</name>
    <dbReference type="NCBI Taxonomy" id="2856"/>
    <lineage>
        <taxon>Eukaryota</taxon>
        <taxon>Sar</taxon>
        <taxon>Stramenopiles</taxon>
        <taxon>Ochrophyta</taxon>
        <taxon>Bacillariophyta</taxon>
        <taxon>Bacillariophyceae</taxon>
        <taxon>Bacillariophycidae</taxon>
        <taxon>Bacillariales</taxon>
        <taxon>Bacillariaceae</taxon>
        <taxon>Cylindrotheca</taxon>
    </lineage>
</organism>
<feature type="domain" description="Peptidase M6-like" evidence="3">
    <location>
        <begin position="195"/>
        <end position="413"/>
    </location>
</feature>
<evidence type="ECO:0000259" key="3">
    <source>
        <dbReference type="Pfam" id="PF05547"/>
    </source>
</evidence>
<dbReference type="GO" id="GO:0008233">
    <property type="term" value="F:peptidase activity"/>
    <property type="evidence" value="ECO:0007669"/>
    <property type="project" value="InterPro"/>
</dbReference>
<feature type="region of interest" description="Disordered" evidence="1">
    <location>
        <begin position="589"/>
        <end position="629"/>
    </location>
</feature>
<protein>
    <recommendedName>
        <fullName evidence="3">Peptidase M6-like domain-containing protein</fullName>
    </recommendedName>
</protein>
<keyword evidence="5" id="KW-1185">Reference proteome</keyword>
<gene>
    <name evidence="4" type="ORF">CYCCA115_LOCUS12965</name>
</gene>
<comment type="caution">
    <text evidence="4">The sequence shown here is derived from an EMBL/GenBank/DDBJ whole genome shotgun (WGS) entry which is preliminary data.</text>
</comment>
<dbReference type="PANTHER" id="PTHR41775">
    <property type="entry name" value="SECRETED PROTEIN-RELATED"/>
    <property type="match status" value="1"/>
</dbReference>
<dbReference type="NCBIfam" id="TIGR03296">
    <property type="entry name" value="M6dom_TIGR03296"/>
    <property type="match status" value="1"/>
</dbReference>
<dbReference type="GO" id="GO:0006508">
    <property type="term" value="P:proteolysis"/>
    <property type="evidence" value="ECO:0007669"/>
    <property type="project" value="InterPro"/>
</dbReference>
<proteinExistence type="predicted"/>
<feature type="region of interest" description="Disordered" evidence="1">
    <location>
        <begin position="538"/>
        <end position="559"/>
    </location>
</feature>
<reference evidence="4" key="1">
    <citation type="submission" date="2023-08" db="EMBL/GenBank/DDBJ databases">
        <authorList>
            <person name="Audoor S."/>
            <person name="Bilcke G."/>
        </authorList>
    </citation>
    <scope>NUCLEOTIDE SEQUENCE</scope>
</reference>
<evidence type="ECO:0000256" key="2">
    <source>
        <dbReference type="SAM" id="SignalP"/>
    </source>
</evidence>
<dbReference type="EMBL" id="CAKOGP040001781">
    <property type="protein sequence ID" value="CAJ1951220.1"/>
    <property type="molecule type" value="Genomic_DNA"/>
</dbReference>
<name>A0AAD2FS36_9STRA</name>
<feature type="compositionally biased region" description="Polar residues" evidence="1">
    <location>
        <begin position="540"/>
        <end position="554"/>
    </location>
</feature>
<dbReference type="AlphaFoldDB" id="A0AAD2FS36"/>
<keyword evidence="2" id="KW-0732">Signal</keyword>
<dbReference type="PANTHER" id="PTHR41775:SF1">
    <property type="entry name" value="PEPTIDASE M6-LIKE DOMAIN-CONTAINING PROTEIN"/>
    <property type="match status" value="1"/>
</dbReference>
<feature type="compositionally biased region" description="Basic residues" evidence="1">
    <location>
        <begin position="101"/>
        <end position="112"/>
    </location>
</feature>
<feature type="signal peptide" evidence="2">
    <location>
        <begin position="1"/>
        <end position="28"/>
    </location>
</feature>
<dbReference type="Proteomes" id="UP001295423">
    <property type="component" value="Unassembled WGS sequence"/>
</dbReference>
<dbReference type="Pfam" id="PF05547">
    <property type="entry name" value="Peptidase_M6"/>
    <property type="match status" value="1"/>
</dbReference>
<feature type="chain" id="PRO_5042074214" description="Peptidase M6-like domain-containing protein" evidence="2">
    <location>
        <begin position="29"/>
        <end position="668"/>
    </location>
</feature>
<evidence type="ECO:0000313" key="4">
    <source>
        <dbReference type="EMBL" id="CAJ1951220.1"/>
    </source>
</evidence>
<sequence>MMMISRHRHCRLLSIATILALQWTGNYASQQAPDVPFEVIQPDGSLIQVVPNGNAQDNYLTDTLGYGIEQDESGYYVYVGESETGEVVYSKETVGKDGPKDKKKKKKMHKKKTDCNKKMCGGTPEDPRKASKRSRTLRGSSATHHGRALEEPDQMAEREIQTTGVLKNLVVLLHFKDHAEHKDRKDDIPTREAIDFLMNSDESHPEVAPIGSLKSIYKEVSYGKLTIESTVTEWFVTKETESWYADGDSGTTNLHQALRDSLDYLDQNNIVNFTEFDSNQDGQIDAITFLHSGYAAEWMARDRYGGTYRNRIWSHKWNIWSDASGRNIGPWESKDGISVYDYHISPALWGVRGTDIGHVGVIAHETGHFIDLDDLYDTNGGGNGIGNYCFMASSWGWDKSQEPPGSMTCWTKAQLGWLTPQKVQYGVNTLSDSITTPDCIKIGDGEHGFPEGEYLLIENRQPRGLDSKIPQGGLAIFHIDEKIKHDLEGHPGQYGWPLNGRHYRVALLQADGDFDLERQINHGDSGDLFHGDGVDKLLPSASTNRGPFPNTDSYQRGRVRQTGVEIYGISKSNATMTFIFTDGTVELPSAQPSPIASSSPSDLPSTVPTDSPSSPSASPSSTPSLQASSFSSQCLEEGTECENVTECCNDKAECKVVEKRQRKKVCSK</sequence>
<dbReference type="InterPro" id="IPR008757">
    <property type="entry name" value="Peptidase_M6-like_domain"/>
</dbReference>
<evidence type="ECO:0000313" key="5">
    <source>
        <dbReference type="Proteomes" id="UP001295423"/>
    </source>
</evidence>
<evidence type="ECO:0000256" key="1">
    <source>
        <dbReference type="SAM" id="MobiDB-lite"/>
    </source>
</evidence>